<dbReference type="Proteomes" id="UP001642720">
    <property type="component" value="Unassembled WGS sequence"/>
</dbReference>
<sequence>MASTLHTAFGMLTDFVKGRLRIPSHTLNGGVKVQVPANPPESKAVRRQTSPRGAPGDAVTLEPRSSSAGSKDSGNWNGALSGDGQEEEEEEEEEVDVLPHSRRNFPDREVRDVQDKRGITGIGDAPSTTILPPKIPYPDESLYVTSAMRSQQNGRSKQGE</sequence>
<dbReference type="EMBL" id="PPTA01000003">
    <property type="protein sequence ID" value="TFB04694.1"/>
    <property type="molecule type" value="Genomic_DNA"/>
</dbReference>
<feature type="compositionally biased region" description="Basic and acidic residues" evidence="1">
    <location>
        <begin position="104"/>
        <end position="118"/>
    </location>
</feature>
<feature type="region of interest" description="Disordered" evidence="1">
    <location>
        <begin position="29"/>
        <end position="139"/>
    </location>
</feature>
<evidence type="ECO:0000313" key="3">
    <source>
        <dbReference type="Proteomes" id="UP001642720"/>
    </source>
</evidence>
<name>A0ABY2HAL1_9HYPO</name>
<evidence type="ECO:0000256" key="1">
    <source>
        <dbReference type="SAM" id="MobiDB-lite"/>
    </source>
</evidence>
<evidence type="ECO:0000313" key="2">
    <source>
        <dbReference type="EMBL" id="TFB04694.1"/>
    </source>
</evidence>
<feature type="compositionally biased region" description="Acidic residues" evidence="1">
    <location>
        <begin position="84"/>
        <end position="96"/>
    </location>
</feature>
<feature type="compositionally biased region" description="Polar residues" evidence="1">
    <location>
        <begin position="63"/>
        <end position="78"/>
    </location>
</feature>
<dbReference type="RefSeq" id="XP_073560895.1">
    <property type="nucleotide sequence ID" value="XM_073700378.1"/>
</dbReference>
<reference evidence="2 3" key="1">
    <citation type="submission" date="2018-01" db="EMBL/GenBank/DDBJ databases">
        <title>Genome characterization of the sugarcane-associated fungus Trichoderma ghanense CCMA-1212 and their application in lignocelulose bioconversion.</title>
        <authorList>
            <person name="Steindorff A.S."/>
            <person name="Mendes T.D."/>
            <person name="Vilela E.S.D."/>
            <person name="Rodrigues D.S."/>
            <person name="Formighieri E.F."/>
            <person name="Melo I.S."/>
            <person name="Favaro L.C.L."/>
        </authorList>
    </citation>
    <scope>NUCLEOTIDE SEQUENCE [LARGE SCALE GENOMIC DNA]</scope>
    <source>
        <strain evidence="2 3">CCMA-1212</strain>
    </source>
</reference>
<organism evidence="2 3">
    <name type="scientific">Trichoderma ghanense</name>
    <dbReference type="NCBI Taxonomy" id="65468"/>
    <lineage>
        <taxon>Eukaryota</taxon>
        <taxon>Fungi</taxon>
        <taxon>Dikarya</taxon>
        <taxon>Ascomycota</taxon>
        <taxon>Pezizomycotina</taxon>
        <taxon>Sordariomycetes</taxon>
        <taxon>Hypocreomycetidae</taxon>
        <taxon>Hypocreales</taxon>
        <taxon>Hypocreaceae</taxon>
        <taxon>Trichoderma</taxon>
    </lineage>
</organism>
<dbReference type="GeneID" id="300574828"/>
<proteinExistence type="predicted"/>
<keyword evidence="3" id="KW-1185">Reference proteome</keyword>
<protein>
    <submittedName>
        <fullName evidence="2">Uncharacterized protein</fullName>
    </submittedName>
</protein>
<gene>
    <name evidence="2" type="ORF">CCMA1212_003014</name>
</gene>
<comment type="caution">
    <text evidence="2">The sequence shown here is derived from an EMBL/GenBank/DDBJ whole genome shotgun (WGS) entry which is preliminary data.</text>
</comment>
<accession>A0ABY2HAL1</accession>